<protein>
    <submittedName>
        <fullName evidence="2">VOC family protein</fullName>
    </submittedName>
</protein>
<comment type="caution">
    <text evidence="2">The sequence shown here is derived from an EMBL/GenBank/DDBJ whole genome shotgun (WGS) entry which is preliminary data.</text>
</comment>
<dbReference type="InterPro" id="IPR037523">
    <property type="entry name" value="VOC_core"/>
</dbReference>
<reference evidence="2" key="1">
    <citation type="journal article" date="2018" name="Int. J. Syst. Evol. Microbiol.">
        <title>Neptunicella marina gen. nov., sp. nov., isolated from surface seawater.</title>
        <authorList>
            <person name="Liu X."/>
            <person name="Lai Q."/>
            <person name="Du Y."/>
            <person name="Zhang X."/>
            <person name="Liu Z."/>
            <person name="Sun F."/>
            <person name="Shao Z."/>
        </authorList>
    </citation>
    <scope>NUCLEOTIDE SEQUENCE</scope>
    <source>
        <strain evidence="2">S27-2</strain>
    </source>
</reference>
<sequence>MQRVTGIGGIFFKAQDPKALREWYQAHLGIDIQDWGGAVLNASKAATNSNPRDNSIIWNISAADNDYYAPSQSPFMLNYRVADLQTLLQLLREEGCNVLDKTDESDFGKFAWVIDPEGNKIELWQPPAG</sequence>
<accession>A0A8J6IYG2</accession>
<dbReference type="InterPro" id="IPR052164">
    <property type="entry name" value="Anthracycline_SecMetBiosynth"/>
</dbReference>
<dbReference type="AlphaFoldDB" id="A0A8J6IYG2"/>
<proteinExistence type="predicted"/>
<dbReference type="InterPro" id="IPR041581">
    <property type="entry name" value="Glyoxalase_6"/>
</dbReference>
<evidence type="ECO:0000313" key="3">
    <source>
        <dbReference type="Proteomes" id="UP000601768"/>
    </source>
</evidence>
<dbReference type="SUPFAM" id="SSF54593">
    <property type="entry name" value="Glyoxalase/Bleomycin resistance protein/Dihydroxybiphenyl dioxygenase"/>
    <property type="match status" value="1"/>
</dbReference>
<dbReference type="EMBL" id="JACNEP010000018">
    <property type="protein sequence ID" value="MBC3767418.1"/>
    <property type="molecule type" value="Genomic_DNA"/>
</dbReference>
<dbReference type="Proteomes" id="UP000601768">
    <property type="component" value="Unassembled WGS sequence"/>
</dbReference>
<evidence type="ECO:0000313" key="2">
    <source>
        <dbReference type="EMBL" id="MBC3767418.1"/>
    </source>
</evidence>
<keyword evidence="3" id="KW-1185">Reference proteome</keyword>
<organism evidence="2 3">
    <name type="scientific">Neptunicella marina</name>
    <dbReference type="NCBI Taxonomy" id="2125989"/>
    <lineage>
        <taxon>Bacteria</taxon>
        <taxon>Pseudomonadati</taxon>
        <taxon>Pseudomonadota</taxon>
        <taxon>Gammaproteobacteria</taxon>
        <taxon>Alteromonadales</taxon>
        <taxon>Alteromonadaceae</taxon>
        <taxon>Neptunicella</taxon>
    </lineage>
</organism>
<dbReference type="CDD" id="cd06587">
    <property type="entry name" value="VOC"/>
    <property type="match status" value="1"/>
</dbReference>
<dbReference type="PROSITE" id="PS51819">
    <property type="entry name" value="VOC"/>
    <property type="match status" value="1"/>
</dbReference>
<feature type="domain" description="VOC" evidence="1">
    <location>
        <begin position="6"/>
        <end position="126"/>
    </location>
</feature>
<name>A0A8J6IYG2_9ALTE</name>
<dbReference type="Gene3D" id="3.10.180.10">
    <property type="entry name" value="2,3-Dihydroxybiphenyl 1,2-Dioxygenase, domain 1"/>
    <property type="match status" value="1"/>
</dbReference>
<dbReference type="RefSeq" id="WP_186507940.1">
    <property type="nucleotide sequence ID" value="NZ_JACNEP010000018.1"/>
</dbReference>
<dbReference type="PANTHER" id="PTHR33993:SF5">
    <property type="entry name" value="GLYOXALASE"/>
    <property type="match status" value="1"/>
</dbReference>
<dbReference type="InterPro" id="IPR029068">
    <property type="entry name" value="Glyas_Bleomycin-R_OHBP_Dase"/>
</dbReference>
<reference evidence="2" key="2">
    <citation type="submission" date="2020-08" db="EMBL/GenBank/DDBJ databases">
        <authorList>
            <person name="Lai Q."/>
        </authorList>
    </citation>
    <scope>NUCLEOTIDE SEQUENCE</scope>
    <source>
        <strain evidence="2">S27-2</strain>
    </source>
</reference>
<dbReference type="PANTHER" id="PTHR33993">
    <property type="entry name" value="GLYOXALASE-RELATED"/>
    <property type="match status" value="1"/>
</dbReference>
<evidence type="ECO:0000259" key="1">
    <source>
        <dbReference type="PROSITE" id="PS51819"/>
    </source>
</evidence>
<gene>
    <name evidence="2" type="ORF">H8B19_16185</name>
</gene>
<dbReference type="Pfam" id="PF18029">
    <property type="entry name" value="Glyoxalase_6"/>
    <property type="match status" value="1"/>
</dbReference>